<evidence type="ECO:0000256" key="1">
    <source>
        <dbReference type="ARBA" id="ARBA00004123"/>
    </source>
</evidence>
<name>A0A6G1SD38_9ACAR</name>
<dbReference type="InterPro" id="IPR044189">
    <property type="entry name" value="XPO4/7-like"/>
</dbReference>
<dbReference type="GO" id="GO:0005049">
    <property type="term" value="F:nuclear export signal receptor activity"/>
    <property type="evidence" value="ECO:0007669"/>
    <property type="project" value="InterPro"/>
</dbReference>
<evidence type="ECO:0000256" key="5">
    <source>
        <dbReference type="ARBA" id="ARBA00022490"/>
    </source>
</evidence>
<comment type="subcellular location">
    <subcellularLocation>
        <location evidence="2">Cytoplasm</location>
    </subcellularLocation>
    <subcellularLocation>
        <location evidence="1">Nucleus</location>
    </subcellularLocation>
</comment>
<dbReference type="InterPro" id="IPR011989">
    <property type="entry name" value="ARM-like"/>
</dbReference>
<dbReference type="AlphaFoldDB" id="A0A6G1SD38"/>
<dbReference type="EMBL" id="GGYP01003306">
    <property type="protein sequence ID" value="MDE48077.1"/>
    <property type="molecule type" value="Transcribed_RNA"/>
</dbReference>
<evidence type="ECO:0000256" key="3">
    <source>
        <dbReference type="ARBA" id="ARBA00009466"/>
    </source>
</evidence>
<evidence type="ECO:0000313" key="9">
    <source>
        <dbReference type="EMBL" id="MDE48077.1"/>
    </source>
</evidence>
<protein>
    <recommendedName>
        <fullName evidence="8">Exportin-4</fullName>
    </recommendedName>
</protein>
<reference evidence="9" key="1">
    <citation type="submission" date="2018-10" db="EMBL/GenBank/DDBJ databases">
        <title>Transcriptome assembly of Aceria tosichella (Wheat curl mite) Type 2.</title>
        <authorList>
            <person name="Scully E.D."/>
            <person name="Geib S.M."/>
            <person name="Palmer N.A."/>
            <person name="Gupta A.K."/>
            <person name="Sarath G."/>
            <person name="Tatineni S."/>
        </authorList>
    </citation>
    <scope>NUCLEOTIDE SEQUENCE</scope>
    <source>
        <strain evidence="9">LincolnNE</strain>
    </source>
</reference>
<proteinExistence type="inferred from homology"/>
<comment type="similarity">
    <text evidence="3">Belongs to the exportin family.</text>
</comment>
<dbReference type="GO" id="GO:0006611">
    <property type="term" value="P:protein export from nucleus"/>
    <property type="evidence" value="ECO:0007669"/>
    <property type="project" value="TreeGrafter"/>
</dbReference>
<evidence type="ECO:0000256" key="6">
    <source>
        <dbReference type="ARBA" id="ARBA00022927"/>
    </source>
</evidence>
<keyword evidence="7" id="KW-0539">Nucleus</keyword>
<gene>
    <name evidence="9" type="primary">xpo4</name>
    <name evidence="9" type="ORF">g.17846</name>
</gene>
<accession>A0A6G1SD38</accession>
<dbReference type="Gene3D" id="1.25.10.10">
    <property type="entry name" value="Leucine-rich Repeat Variant"/>
    <property type="match status" value="1"/>
</dbReference>
<dbReference type="SUPFAM" id="SSF48371">
    <property type="entry name" value="ARM repeat"/>
    <property type="match status" value="1"/>
</dbReference>
<evidence type="ECO:0000256" key="7">
    <source>
        <dbReference type="ARBA" id="ARBA00023242"/>
    </source>
</evidence>
<dbReference type="GO" id="GO:0005737">
    <property type="term" value="C:cytoplasm"/>
    <property type="evidence" value="ECO:0007669"/>
    <property type="project" value="UniProtKB-SubCell"/>
</dbReference>
<dbReference type="PANTHER" id="PTHR12596">
    <property type="entry name" value="EXPORTIN 4,7-RELATED"/>
    <property type="match status" value="1"/>
</dbReference>
<evidence type="ECO:0000256" key="8">
    <source>
        <dbReference type="ARBA" id="ARBA00040444"/>
    </source>
</evidence>
<keyword evidence="4" id="KW-0813">Transport</keyword>
<keyword evidence="6" id="KW-0653">Protein transport</keyword>
<dbReference type="InterPro" id="IPR016024">
    <property type="entry name" value="ARM-type_fold"/>
</dbReference>
<dbReference type="GO" id="GO:0005643">
    <property type="term" value="C:nuclear pore"/>
    <property type="evidence" value="ECO:0007669"/>
    <property type="project" value="TreeGrafter"/>
</dbReference>
<dbReference type="PANTHER" id="PTHR12596:SF1">
    <property type="entry name" value="EXPORTIN-4"/>
    <property type="match status" value="1"/>
</dbReference>
<organism evidence="9">
    <name type="scientific">Aceria tosichella</name>
    <name type="common">wheat curl mite</name>
    <dbReference type="NCBI Taxonomy" id="561515"/>
    <lineage>
        <taxon>Eukaryota</taxon>
        <taxon>Metazoa</taxon>
        <taxon>Ecdysozoa</taxon>
        <taxon>Arthropoda</taxon>
        <taxon>Chelicerata</taxon>
        <taxon>Arachnida</taxon>
        <taxon>Acari</taxon>
        <taxon>Acariformes</taxon>
        <taxon>Trombidiformes</taxon>
        <taxon>Prostigmata</taxon>
        <taxon>Eupodina</taxon>
        <taxon>Eriophyoidea</taxon>
        <taxon>Eriophyidae</taxon>
        <taxon>Eriophyinae</taxon>
        <taxon>Aceriini</taxon>
        <taxon>Aceria</taxon>
    </lineage>
</organism>
<sequence>MMKEINCGMSMNDRQPITDEQIQLWIQQLEQWTNIFYNEHGAQNPMLWQEAQSKLVQFQKIHDPFELCMGIIKSSRNSLVLYQATLCLKNAVANDFKKFDMNELFKLFQFLYEFLCSQSLENDMCVNETTALICAMILKRIASERPRATYTATIVSLAQGSSVPLDKEVDKIAQVIVTLCNHIKEPNEVLSKKVAAAMMISSLLLECQMTNRSTLLGIRVWKHLNARKHFESHLKQITEVCLATINWAFSSNLLNPINQTRETQILFHLVGSLIQCVEHSLAFNSTDSGCSLGGDRVLRVIQSRTINMLSQTTEHDNRLKTLREWCRMVMAPSVVQFLFDLYTTVKSMINMVPGWSWPSNLLKNCLNCLYYLSDVHNTVNIERDDAYAEFVGSLMIGSVKIMEAGTQGIDDSYQIACLITSISMHTSETRDTITKIKAEHFIPFLDAAQRFTCKVFTQVATTSHTDVEEEEEKTVDALLDFWYHLLRNIDAEIRNSVGSNPPTSPKVNTEGLKAYSRVIVESYISCHLHKPLGQLVPKNEDNIQEVDLDQADEQDDNNLHGQQLVSFGQIARFDALHTAKILFELLSTRVGHFEALLTQFINTKESPDGLKDWEYINDDLHWLLLMLQHYLTQTGYGEVGFMCNEILDASLSFQADVQKTLQAFEKSDYNSNEIDPIVRLVLVTLKLCQIEMSICQSGKTAWLSVQTNGTLTTLLSRFCLTYLYPKESDYTIISENMNYCFGQDAPTADKFLRFVIEHTCCVILYMKSDPQIVKKNITLLIQLQHFHSNVMNIMLEAQEGSMTAFVRQLKPDELTGFSPQVAKLILKLATRLFVDEKDWNNLIDFFTDKWAQIMLCIQNNQHQSEVVTGKFLEFCDFAIGVCEACDDESSERLFEQLLVPIVKALPQVLGAFNNFENVSIAIFELLYYIVKLPMINISSWDSQAAKSFYENCIEVIKVYSMSPLAKKPRGNEEEDCEDIIALLNFAHEVMKRDWGNSWAACDAVVKFTMEKLSVIIKPEYLQFPRIRSIYYRLLVYLVDEDDRLCNLNDTLLNMIISSILLALQSKFDKDVDNHVYTIIGIMCRTIYLEKGQQIADRLAKFMIPVLPALFHATINQGSFTLNTETAEMVGPAFFSLRCCFMNVYQSLVQDLIEKQDDPFAKSKVKTLFENLEAKIHKLTLTRSACREFNGLFVPFLAELQNYVAVM</sequence>
<evidence type="ECO:0000256" key="2">
    <source>
        <dbReference type="ARBA" id="ARBA00004496"/>
    </source>
</evidence>
<keyword evidence="5" id="KW-0963">Cytoplasm</keyword>
<evidence type="ECO:0000256" key="4">
    <source>
        <dbReference type="ARBA" id="ARBA00022448"/>
    </source>
</evidence>